<dbReference type="Gene3D" id="2.60.40.1170">
    <property type="entry name" value="Mu homology domain, subdomain B"/>
    <property type="match status" value="2"/>
</dbReference>
<feature type="domain" description="Zn(2)-C6 fungal-type" evidence="6">
    <location>
        <begin position="598"/>
        <end position="626"/>
    </location>
</feature>
<dbReference type="STRING" id="418784.A0A2P7YI43"/>
<evidence type="ECO:0008006" key="10">
    <source>
        <dbReference type="Google" id="ProtNLM"/>
    </source>
</evidence>
<reference evidence="8 9" key="1">
    <citation type="submission" date="2018-03" db="EMBL/GenBank/DDBJ databases">
        <title>Candida pseudohaemulonii genome assembly and annotation.</title>
        <authorList>
            <person name="Munoz J.F."/>
            <person name="Gade L.G."/>
            <person name="Chow N.A."/>
            <person name="Litvintseva A.P."/>
            <person name="Loparev V.N."/>
            <person name="Cuomo C.A."/>
        </authorList>
    </citation>
    <scope>NUCLEOTIDE SEQUENCE [LARGE SCALE GENOMIC DNA]</scope>
    <source>
        <strain evidence="8 9">B12108</strain>
    </source>
</reference>
<proteinExistence type="predicted"/>
<dbReference type="Gene3D" id="4.10.240.10">
    <property type="entry name" value="Zn(2)-C6 fungal-type DNA-binding domain"/>
    <property type="match status" value="1"/>
</dbReference>
<evidence type="ECO:0000256" key="2">
    <source>
        <dbReference type="ARBA" id="ARBA00022448"/>
    </source>
</evidence>
<feature type="domain" description="MHD" evidence="7">
    <location>
        <begin position="204"/>
        <end position="572"/>
    </location>
</feature>
<dbReference type="PROSITE" id="PS50048">
    <property type="entry name" value="ZN2_CY6_FUNGAL_2"/>
    <property type="match status" value="1"/>
</dbReference>
<comment type="caution">
    <text evidence="8">The sequence shown here is derived from an EMBL/GenBank/DDBJ whole genome shotgun (WGS) entry which is preliminary data.</text>
</comment>
<dbReference type="EMBL" id="PYFQ01000014">
    <property type="protein sequence ID" value="PSK35633.1"/>
    <property type="molecule type" value="Genomic_DNA"/>
</dbReference>
<feature type="region of interest" description="Disordered" evidence="5">
    <location>
        <begin position="263"/>
        <end position="312"/>
    </location>
</feature>
<keyword evidence="4" id="KW-0472">Membrane</keyword>
<dbReference type="GeneID" id="36567809"/>
<dbReference type="PROSITE" id="PS00463">
    <property type="entry name" value="ZN2_CY6_FUNGAL_1"/>
    <property type="match status" value="1"/>
</dbReference>
<evidence type="ECO:0000256" key="5">
    <source>
        <dbReference type="SAM" id="MobiDB-lite"/>
    </source>
</evidence>
<keyword evidence="9" id="KW-1185">Reference proteome</keyword>
<protein>
    <recommendedName>
        <fullName evidence="10">Zn(2)-C6 fungal-type domain-containing protein</fullName>
    </recommendedName>
</protein>
<dbReference type="SFLD" id="SFLDS00003">
    <property type="entry name" value="Haloacid_Dehalogenase"/>
    <property type="match status" value="1"/>
</dbReference>
<evidence type="ECO:0000256" key="1">
    <source>
        <dbReference type="ARBA" id="ARBA00004308"/>
    </source>
</evidence>
<dbReference type="CDD" id="cd00067">
    <property type="entry name" value="GAL4"/>
    <property type="match status" value="1"/>
</dbReference>
<dbReference type="Pfam" id="PF11951">
    <property type="entry name" value="Fungal_trans_2"/>
    <property type="match status" value="1"/>
</dbReference>
<dbReference type="PROSITE" id="PS51072">
    <property type="entry name" value="MHD"/>
    <property type="match status" value="1"/>
</dbReference>
<evidence type="ECO:0000313" key="8">
    <source>
        <dbReference type="EMBL" id="PSK35633.1"/>
    </source>
</evidence>
<feature type="compositionally biased region" description="Polar residues" evidence="5">
    <location>
        <begin position="285"/>
        <end position="305"/>
    </location>
</feature>
<keyword evidence="2" id="KW-0813">Transport</keyword>
<feature type="compositionally biased region" description="Acidic residues" evidence="5">
    <location>
        <begin position="263"/>
        <end position="273"/>
    </location>
</feature>
<dbReference type="InterPro" id="IPR018240">
    <property type="entry name" value="Clathrin_mu_CS"/>
</dbReference>
<dbReference type="GO" id="GO:0000981">
    <property type="term" value="F:DNA-binding transcription factor activity, RNA polymerase II-specific"/>
    <property type="evidence" value="ECO:0007669"/>
    <property type="project" value="InterPro"/>
</dbReference>
<evidence type="ECO:0000313" key="9">
    <source>
        <dbReference type="Proteomes" id="UP000241107"/>
    </source>
</evidence>
<evidence type="ECO:0000256" key="3">
    <source>
        <dbReference type="ARBA" id="ARBA00022927"/>
    </source>
</evidence>
<dbReference type="SUPFAM" id="SSF56784">
    <property type="entry name" value="HAD-like"/>
    <property type="match status" value="1"/>
</dbReference>
<feature type="compositionally biased region" description="Basic and acidic residues" evidence="5">
    <location>
        <begin position="716"/>
        <end position="733"/>
    </location>
</feature>
<dbReference type="GO" id="GO:0016192">
    <property type="term" value="P:vesicle-mediated transport"/>
    <property type="evidence" value="ECO:0007669"/>
    <property type="project" value="InterPro"/>
</dbReference>
<dbReference type="Pfam" id="PF00702">
    <property type="entry name" value="Hydrolase"/>
    <property type="match status" value="1"/>
</dbReference>
<dbReference type="InterPro" id="IPR036412">
    <property type="entry name" value="HAD-like_sf"/>
</dbReference>
<keyword evidence="3" id="KW-0653">Protein transport</keyword>
<dbReference type="GO" id="GO:0008270">
    <property type="term" value="F:zinc ion binding"/>
    <property type="evidence" value="ECO:0007669"/>
    <property type="project" value="InterPro"/>
</dbReference>
<name>A0A2P7YI43_9ASCO</name>
<dbReference type="RefSeq" id="XP_024712124.1">
    <property type="nucleotide sequence ID" value="XM_024859742.1"/>
</dbReference>
<dbReference type="InterPro" id="IPR036864">
    <property type="entry name" value="Zn2-C6_fun-type_DNA-bd_sf"/>
</dbReference>
<dbReference type="InterPro" id="IPR021858">
    <property type="entry name" value="Fun_TF"/>
</dbReference>
<dbReference type="Pfam" id="PF00172">
    <property type="entry name" value="Zn_clus"/>
    <property type="match status" value="1"/>
</dbReference>
<sequence>MQPEERTPFIFDFDMTYMFLWGENDLIIMAAARANVNALLTVTFLHELHEILVRYFEVLKRQDLEGKNGTQYEDDGLTREKIVDNHSLVYELLDECMDFGIVQLTDYNILKEYIKTQINRPQSGDYEHGSDLESSSDDEFRVKRRSAKTEHKTKKNKKEHKSTHNLADKTDILNNTQANFINSSIVRTQALAISWRPKGIFYAKNEIYIDIIERCNFLFDLETNSVKNNDISGVCEVKSYLSGMPVCRLGLNERYISQVEYDAELEGGEEEEEEQRHETPEQEENLIQPSESVDNLDTDSISSTRSDPKPEKRLKVPISNVSFHQCIELSSVYKNNLIHFTPPDDKFTLFSYNVAQLRRKEKKPLVMIEPIFKIIKSEGKLQILCSLKTSYKKRLHCKPLIVRIPISPNLFHLDGKGDGNLRYKAELGEALFEVDSSTLTWTLPDVPGSKLVVRLMAEFAIENAQDLEQSDFTTAFYLLSKAPDAEVREETTADELNKYYGVGGKSSSVFNDLQKNARNSNKYRDIHIEFSLPLLTYSGLRITYLSVQEDTLKYTCFPWVRYLTEVPKVDTVGTGSDPKPIVENAKPVKKGQTKSRNGCITCKQRRTKCDETKPTCLKCAKKNIECGGYPSSYRWVNPEFPPAAPSKRRQSLSVLPKMTPRSNEEQFKAALENAAMSVVGKSLKDLEAEKSHRQPAVKKLRRSWSLSDVDNDEGANQEKPHSSLVEFRSRIKSDCPPSRTIPEEPSTELQSLPMVPSSSDQMSSVISESVVDDSSPSVGETPFNRESMADLNLTPSLSALMHQIFDPSVGKPGLGEPYADPSFSPLELSVPQMDEISLMKSESISKHPDSFRQNTGLTLSDQSLTHTSEQEHILGLYANHTSGILSIKCGQNENPWNILYVPLAREYSFVFNSIASMTLFHLAGNAKVPSERGNLRSKGCFYMKKCILELAAGLKSVEEDADESSLPPDVALMTCLNLAISESWDTHTSSGIAHLKGARSLIHKVLSVIKDYMGRREALPAASPADAQIRKKLKLVDDHDWKHIEEGCLSLRENNNQQPDFIVPKNLQLIFNKWIYLHVLSQMTVQSGQDERGIDLVATITTIIHSTHKKKIKQEQDLMLEKKDSPTHSETELNSSGNFGGFFEDFNCSFLNSDLIDPLLGCAQSLFLIMGKVASLISQVRKEKERLPKTIRNSLNNIGRASELRQKLLAWKPEVSTSGFAGHTGAGGESWDVHSCITTAEAYRTATLLYLHQAVPEIPLLPSHQLAEKIFVLLATVPTSSNLHIIHIFPLLVSSCEAMPGEERRWCESRWAFLSERLWIGNVDRAFEVVKEVWRRKDENTRKKRRELEESTITVQRPSDSFLPYPSAMFRAIYRRMSTRGSLLISDPLRPDRITKSQADSLFPKPRFVSFDLWGTLYTPRRLIPELYHEISSKEFNIEKSLDSIKEEFPTLHNQMLEEFPNYGKYSDEIENSNDWWLELIVKLYGLPHFSKDEKSAQLCNRLLDYFSSAEAYKLYDDVKPVLEKLSKNNVRLIAASNSDDRCFPIMKALGIDKYFATPHVYISYDLGTEKPERAFFRSIASELYNIDKAKEPKLGMQEFLENLWHIGDSYEKDFVGAVKGGWNGVLVDRARTSVFFRNGPQQKQVSNDCFEAQATETLDSDDLVMVANNRVAVSSLYEIPRLFQLD</sequence>
<dbReference type="InterPro" id="IPR028565">
    <property type="entry name" value="MHD"/>
</dbReference>
<dbReference type="InterPro" id="IPR001138">
    <property type="entry name" value="Zn2Cys6_DnaBD"/>
</dbReference>
<dbReference type="SUPFAM" id="SSF57701">
    <property type="entry name" value="Zn2/Cys6 DNA-binding domain"/>
    <property type="match status" value="1"/>
</dbReference>
<dbReference type="PROSITE" id="PS00990">
    <property type="entry name" value="CLAT_ADAPTOR_M_1"/>
    <property type="match status" value="1"/>
</dbReference>
<evidence type="ECO:0000259" key="6">
    <source>
        <dbReference type="PROSITE" id="PS50048"/>
    </source>
</evidence>
<dbReference type="OrthoDB" id="3886144at2759"/>
<comment type="subcellular location">
    <subcellularLocation>
        <location evidence="1">Endomembrane system</location>
    </subcellularLocation>
</comment>
<dbReference type="InterPro" id="IPR050431">
    <property type="entry name" value="Adaptor_comp_med_subunit"/>
</dbReference>
<gene>
    <name evidence="8" type="ORF">C7M61_004422</name>
</gene>
<dbReference type="InterPro" id="IPR044924">
    <property type="entry name" value="HAD-SF_hydro_IA_REG-2-like_cap"/>
</dbReference>
<organism evidence="8 9">
    <name type="scientific">Candidozyma pseudohaemuli</name>
    <dbReference type="NCBI Taxonomy" id="418784"/>
    <lineage>
        <taxon>Eukaryota</taxon>
        <taxon>Fungi</taxon>
        <taxon>Dikarya</taxon>
        <taxon>Ascomycota</taxon>
        <taxon>Saccharomycotina</taxon>
        <taxon>Pichiomycetes</taxon>
        <taxon>Metschnikowiaceae</taxon>
        <taxon>Candidozyma</taxon>
    </lineage>
</organism>
<dbReference type="PANTHER" id="PTHR10529">
    <property type="entry name" value="AP COMPLEX SUBUNIT MU"/>
    <property type="match status" value="1"/>
</dbReference>
<dbReference type="SUPFAM" id="SSF49447">
    <property type="entry name" value="Second domain of Mu2 adaptin subunit (ap50) of ap2 adaptor"/>
    <property type="match status" value="1"/>
</dbReference>
<dbReference type="SMART" id="SM00066">
    <property type="entry name" value="GAL4"/>
    <property type="match status" value="1"/>
</dbReference>
<dbReference type="SFLD" id="SFLDG01129">
    <property type="entry name" value="C1.5:_HAD__Beta-PGM__Phosphata"/>
    <property type="match status" value="1"/>
</dbReference>
<dbReference type="GO" id="GO:0006886">
    <property type="term" value="P:intracellular protein transport"/>
    <property type="evidence" value="ECO:0007669"/>
    <property type="project" value="InterPro"/>
</dbReference>
<feature type="compositionally biased region" description="Basic residues" evidence="5">
    <location>
        <begin position="142"/>
        <end position="163"/>
    </location>
</feature>
<dbReference type="VEuPathDB" id="FungiDB:C7M61_004422"/>
<dbReference type="Gene3D" id="3.30.450.60">
    <property type="match status" value="1"/>
</dbReference>
<dbReference type="GO" id="GO:0030131">
    <property type="term" value="C:clathrin adaptor complex"/>
    <property type="evidence" value="ECO:0007669"/>
    <property type="project" value="InterPro"/>
</dbReference>
<feature type="region of interest" description="Disordered" evidence="5">
    <location>
        <begin position="708"/>
        <end position="760"/>
    </location>
</feature>
<dbReference type="Pfam" id="PF00928">
    <property type="entry name" value="Adap_comp_sub"/>
    <property type="match status" value="1"/>
</dbReference>
<dbReference type="InterPro" id="IPR023214">
    <property type="entry name" value="HAD_sf"/>
</dbReference>
<dbReference type="Proteomes" id="UP000241107">
    <property type="component" value="Unassembled WGS sequence"/>
</dbReference>
<dbReference type="InterPro" id="IPR036168">
    <property type="entry name" value="AP2_Mu_C_sf"/>
</dbReference>
<accession>A0A2P7YI43</accession>
<evidence type="ECO:0000256" key="4">
    <source>
        <dbReference type="ARBA" id="ARBA00023136"/>
    </source>
</evidence>
<feature type="region of interest" description="Disordered" evidence="5">
    <location>
        <begin position="121"/>
        <end position="165"/>
    </location>
</feature>
<evidence type="ECO:0000259" key="7">
    <source>
        <dbReference type="PROSITE" id="PS51072"/>
    </source>
</evidence>
<dbReference type="Gene3D" id="3.40.50.1000">
    <property type="entry name" value="HAD superfamily/HAD-like"/>
    <property type="match status" value="1"/>
</dbReference>
<dbReference type="SUPFAM" id="SSF64356">
    <property type="entry name" value="SNARE-like"/>
    <property type="match status" value="1"/>
</dbReference>
<dbReference type="GO" id="GO:0012505">
    <property type="term" value="C:endomembrane system"/>
    <property type="evidence" value="ECO:0007669"/>
    <property type="project" value="UniProtKB-SubCell"/>
</dbReference>
<dbReference type="Gene3D" id="1.10.150.720">
    <property type="entry name" value="Haloacid dehalogenase-like hydrolase"/>
    <property type="match status" value="1"/>
</dbReference>
<dbReference type="InterPro" id="IPR011012">
    <property type="entry name" value="Longin-like_dom_sf"/>
</dbReference>